<dbReference type="PANTHER" id="PTHR24305">
    <property type="entry name" value="CYTOCHROME P450"/>
    <property type="match status" value="1"/>
</dbReference>
<protein>
    <submittedName>
        <fullName evidence="9">Related to Cytochrome P450 4F8</fullName>
    </submittedName>
</protein>
<dbReference type="Gene3D" id="1.10.630.10">
    <property type="entry name" value="Cytochrome P450"/>
    <property type="match status" value="1"/>
</dbReference>
<keyword evidence="5 6" id="KW-0408">Iron</keyword>
<dbReference type="GO" id="GO:0005506">
    <property type="term" value="F:iron ion binding"/>
    <property type="evidence" value="ECO:0007669"/>
    <property type="project" value="InterPro"/>
</dbReference>
<dbReference type="GO" id="GO:0004497">
    <property type="term" value="F:monooxygenase activity"/>
    <property type="evidence" value="ECO:0007669"/>
    <property type="project" value="UniProtKB-KW"/>
</dbReference>
<evidence type="ECO:0000256" key="7">
    <source>
        <dbReference type="RuleBase" id="RU000461"/>
    </source>
</evidence>
<dbReference type="SUPFAM" id="SSF48264">
    <property type="entry name" value="Cytochrome P450"/>
    <property type="match status" value="1"/>
</dbReference>
<evidence type="ECO:0000256" key="1">
    <source>
        <dbReference type="ARBA" id="ARBA00001971"/>
    </source>
</evidence>
<evidence type="ECO:0000256" key="8">
    <source>
        <dbReference type="SAM" id="Phobius"/>
    </source>
</evidence>
<sequence length="561" mass="62574">MSTTLSDKVLRWASLHPILSGLFALILVATLYLGWKEASRGPSVWANLPGPERTSFLLGYSRNSKKKFSVKNPKAADREPIIGDDGTDITDTPGVSTARLYDEYQCDHLIFPRPLGGDLLITRDVATMNHIINDSYNYQRSAAGTKATKVIIGNGVVAVMLRFDQDTSFEERWGKDVKDSVKWFGRVTLDIIGRAGFDYDFGAVEQGPNGLAVRSTFHDAMTSTMNVSPIDAVVGAFMFFVVPSLLYILPLTENVRKMREMRSELIKVSQKIVAAKAKQIRKELEAGVDAKETFAGKKDILHLLMRANMSPEIRPEDRLSDEVLAGQSVTFIFAGHETSGNTMSWCTFFLALNLYQQKLRSHIQSALHELGKDGDAIEDLTWPDLNSEAMRPLDQCIQETLRLRPPVMTTFRYATKDDQLPITTPLKTKDGRTLTSIPVTAGKEVAISVTGNNMDPKYFGPDTHLFQPDRWNHLPDLHAKSKLPSPYGSFVFNSGPKVCIGNKFAMTEMKIILIRVLAKYRIEPVEGLKYKSVEAVVQRPAVVGFEKEGSQLPLRFVNDPL</sequence>
<keyword evidence="3 6" id="KW-0479">Metal-binding</keyword>
<dbReference type="InterPro" id="IPR017972">
    <property type="entry name" value="Cyt_P450_CS"/>
</dbReference>
<evidence type="ECO:0000313" key="9">
    <source>
        <dbReference type="EMBL" id="CDU23807.1"/>
    </source>
</evidence>
<accession>A0A127ZDW2</accession>
<dbReference type="PROSITE" id="PS00086">
    <property type="entry name" value="CYTOCHROME_P450"/>
    <property type="match status" value="1"/>
</dbReference>
<name>A0A127ZDW2_9BASI</name>
<dbReference type="AlphaFoldDB" id="A0A127ZDW2"/>
<dbReference type="GO" id="GO:0020037">
    <property type="term" value="F:heme binding"/>
    <property type="evidence" value="ECO:0007669"/>
    <property type="project" value="InterPro"/>
</dbReference>
<keyword evidence="6 7" id="KW-0349">Heme</keyword>
<dbReference type="EMBL" id="LK056664">
    <property type="protein sequence ID" value="CDU23807.1"/>
    <property type="molecule type" value="Genomic_DNA"/>
</dbReference>
<evidence type="ECO:0000256" key="5">
    <source>
        <dbReference type="ARBA" id="ARBA00023004"/>
    </source>
</evidence>
<dbReference type="Pfam" id="PF00067">
    <property type="entry name" value="p450"/>
    <property type="match status" value="1"/>
</dbReference>
<evidence type="ECO:0000256" key="6">
    <source>
        <dbReference type="PIRSR" id="PIRSR602403-1"/>
    </source>
</evidence>
<evidence type="ECO:0000256" key="4">
    <source>
        <dbReference type="ARBA" id="ARBA00023002"/>
    </source>
</evidence>
<dbReference type="PANTHER" id="PTHR24305:SF166">
    <property type="entry name" value="CYTOCHROME P450 12A4, MITOCHONDRIAL-RELATED"/>
    <property type="match status" value="1"/>
</dbReference>
<dbReference type="PRINTS" id="PR00385">
    <property type="entry name" value="P450"/>
</dbReference>
<dbReference type="PRINTS" id="PR00465">
    <property type="entry name" value="EP450IV"/>
</dbReference>
<feature type="binding site" description="axial binding residue" evidence="6">
    <location>
        <position position="499"/>
    </location>
    <ligand>
        <name>heme</name>
        <dbReference type="ChEBI" id="CHEBI:30413"/>
    </ligand>
    <ligandPart>
        <name>Fe</name>
        <dbReference type="ChEBI" id="CHEBI:18248"/>
    </ligandPart>
</feature>
<feature type="transmembrane region" description="Helical" evidence="8">
    <location>
        <begin position="12"/>
        <end position="35"/>
    </location>
</feature>
<keyword evidence="7" id="KW-0503">Monooxygenase</keyword>
<dbReference type="InterPro" id="IPR001128">
    <property type="entry name" value="Cyt_P450"/>
</dbReference>
<reference evidence="9" key="1">
    <citation type="submission" date="2014-06" db="EMBL/GenBank/DDBJ databases">
        <authorList>
            <person name="Ju J."/>
            <person name="Zhang J."/>
        </authorList>
    </citation>
    <scope>NUCLEOTIDE SEQUENCE</scope>
    <source>
        <strain evidence="9">SscI8</strain>
    </source>
</reference>
<keyword evidence="8" id="KW-0812">Transmembrane</keyword>
<dbReference type="InterPro" id="IPR002403">
    <property type="entry name" value="Cyt_P450_E_grp-IV"/>
</dbReference>
<keyword evidence="4 7" id="KW-0560">Oxidoreductase</keyword>
<feature type="transmembrane region" description="Helical" evidence="8">
    <location>
        <begin position="232"/>
        <end position="252"/>
    </location>
</feature>
<comment type="cofactor">
    <cofactor evidence="1 6">
        <name>heme</name>
        <dbReference type="ChEBI" id="CHEBI:30413"/>
    </cofactor>
</comment>
<keyword evidence="8" id="KW-0472">Membrane</keyword>
<dbReference type="OrthoDB" id="1470350at2759"/>
<comment type="similarity">
    <text evidence="2 7">Belongs to the cytochrome P450 family.</text>
</comment>
<keyword evidence="8" id="KW-1133">Transmembrane helix</keyword>
<gene>
    <name evidence="9" type="ORF">SPSC_02436</name>
</gene>
<dbReference type="InterPro" id="IPR050121">
    <property type="entry name" value="Cytochrome_P450_monoxygenase"/>
</dbReference>
<dbReference type="InterPro" id="IPR036396">
    <property type="entry name" value="Cyt_P450_sf"/>
</dbReference>
<organism evidence="9">
    <name type="scientific">Sporisorium scitamineum</name>
    <dbReference type="NCBI Taxonomy" id="49012"/>
    <lineage>
        <taxon>Eukaryota</taxon>
        <taxon>Fungi</taxon>
        <taxon>Dikarya</taxon>
        <taxon>Basidiomycota</taxon>
        <taxon>Ustilaginomycotina</taxon>
        <taxon>Ustilaginomycetes</taxon>
        <taxon>Ustilaginales</taxon>
        <taxon>Ustilaginaceae</taxon>
        <taxon>Sporisorium</taxon>
    </lineage>
</organism>
<evidence type="ECO:0000256" key="2">
    <source>
        <dbReference type="ARBA" id="ARBA00010617"/>
    </source>
</evidence>
<proteinExistence type="inferred from homology"/>
<evidence type="ECO:0000256" key="3">
    <source>
        <dbReference type="ARBA" id="ARBA00022723"/>
    </source>
</evidence>
<dbReference type="GO" id="GO:0016705">
    <property type="term" value="F:oxidoreductase activity, acting on paired donors, with incorporation or reduction of molecular oxygen"/>
    <property type="evidence" value="ECO:0007669"/>
    <property type="project" value="InterPro"/>
</dbReference>